<evidence type="ECO:0000313" key="2">
    <source>
        <dbReference type="Proteomes" id="UP000760494"/>
    </source>
</evidence>
<accession>A0A9Q9UEN1</accession>
<evidence type="ECO:0000313" key="1">
    <source>
        <dbReference type="EMBL" id="VTT78220.1"/>
    </source>
</evidence>
<name>A0A9Q9UEN1_FUSFU</name>
<proteinExistence type="predicted"/>
<organism evidence="1 2">
    <name type="scientific">Fusarium fujikuroi</name>
    <name type="common">Bakanae and foot rot disease fungus</name>
    <name type="synonym">Gibberella fujikuroi</name>
    <dbReference type="NCBI Taxonomy" id="5127"/>
    <lineage>
        <taxon>Eukaryota</taxon>
        <taxon>Fungi</taxon>
        <taxon>Dikarya</taxon>
        <taxon>Ascomycota</taxon>
        <taxon>Pezizomycotina</taxon>
        <taxon>Sordariomycetes</taxon>
        <taxon>Hypocreomycetidae</taxon>
        <taxon>Hypocreales</taxon>
        <taxon>Nectriaceae</taxon>
        <taxon>Fusarium</taxon>
        <taxon>Fusarium fujikuroi species complex</taxon>
    </lineage>
</organism>
<dbReference type="AlphaFoldDB" id="A0A9Q9UEN1"/>
<protein>
    <submittedName>
        <fullName evidence="1">Uncharacterized protein</fullName>
    </submittedName>
</protein>
<dbReference type="Proteomes" id="UP000760494">
    <property type="component" value="Unassembled WGS sequence"/>
</dbReference>
<gene>
    <name evidence="1" type="ORF">C2S_10940</name>
</gene>
<dbReference type="EMBL" id="CABFJX010000391">
    <property type="protein sequence ID" value="VTT78220.1"/>
    <property type="molecule type" value="Genomic_DNA"/>
</dbReference>
<comment type="caution">
    <text evidence="1">The sequence shown here is derived from an EMBL/GenBank/DDBJ whole genome shotgun (WGS) entry which is preliminary data.</text>
</comment>
<reference evidence="1" key="1">
    <citation type="submission" date="2019-05" db="EMBL/GenBank/DDBJ databases">
        <authorList>
            <person name="Piombo E."/>
        </authorList>
    </citation>
    <scope>NUCLEOTIDE SEQUENCE</scope>
    <source>
        <strain evidence="1">C2S</strain>
    </source>
</reference>
<sequence length="103" mass="11747">MKKVVADNDSEDEDDEEEKAFMEWFQERKWTSDRFTGKQLNISAWRHIAIGIANRFLDKSFGSSETDDGEEDEEGGGLVDSIYDLQAGHGSHIAGLIYARLYR</sequence>